<evidence type="ECO:0000313" key="2">
    <source>
        <dbReference type="EMBL" id="RXN03426.1"/>
    </source>
</evidence>
<dbReference type="AlphaFoldDB" id="A0A498NGI8"/>
<evidence type="ECO:0000313" key="3">
    <source>
        <dbReference type="EMBL" id="RXN30950.1"/>
    </source>
</evidence>
<feature type="region of interest" description="Disordered" evidence="1">
    <location>
        <begin position="74"/>
        <end position="134"/>
    </location>
</feature>
<dbReference type="EMBL" id="QBIY01011537">
    <property type="protein sequence ID" value="RXN30950.1"/>
    <property type="molecule type" value="Genomic_DNA"/>
</dbReference>
<comment type="caution">
    <text evidence="3">The sequence shown here is derived from an EMBL/GenBank/DDBJ whole genome shotgun (WGS) entry which is preliminary data.</text>
</comment>
<protein>
    <submittedName>
        <fullName evidence="3">Uncharacterized protein</fullName>
    </submittedName>
</protein>
<accession>A0A498NGI8</accession>
<evidence type="ECO:0000256" key="1">
    <source>
        <dbReference type="SAM" id="MobiDB-lite"/>
    </source>
</evidence>
<dbReference type="EMBL" id="QBIY01013482">
    <property type="protein sequence ID" value="RXN03426.1"/>
    <property type="molecule type" value="Genomic_DNA"/>
</dbReference>
<evidence type="ECO:0000313" key="4">
    <source>
        <dbReference type="Proteomes" id="UP000290572"/>
    </source>
</evidence>
<name>A0A498NGI8_LABRO</name>
<sequence length="134" mass="14690">MGGMLSWCRKDALPWRGEEERHTVGKAGGKTARYGNRTTKEKEVDFATQRVVEGAWGFDGIVVTLECGPQQEMLAGEPSKTSKQTEGGTSATEVGRLAASLRLHRKSSTEERDVSSTTYKHTPKTPIRSLLVPL</sequence>
<feature type="compositionally biased region" description="Polar residues" evidence="1">
    <location>
        <begin position="79"/>
        <end position="92"/>
    </location>
</feature>
<gene>
    <name evidence="2" type="ORF">ROHU_013445</name>
    <name evidence="3" type="ORF">ROHU_017354</name>
</gene>
<keyword evidence="4" id="KW-1185">Reference proteome</keyword>
<reference evidence="3 4" key="1">
    <citation type="submission" date="2018-03" db="EMBL/GenBank/DDBJ databases">
        <title>Draft genome sequence of Rohu Carp (Labeo rohita).</title>
        <authorList>
            <person name="Das P."/>
            <person name="Kushwaha B."/>
            <person name="Joshi C.G."/>
            <person name="Kumar D."/>
            <person name="Nagpure N.S."/>
            <person name="Sahoo L."/>
            <person name="Das S.P."/>
            <person name="Bit A."/>
            <person name="Patnaik S."/>
            <person name="Meher P.K."/>
            <person name="Jayasankar P."/>
            <person name="Koringa P.G."/>
            <person name="Patel N.V."/>
            <person name="Hinsu A.T."/>
            <person name="Kumar R."/>
            <person name="Pandey M."/>
            <person name="Agarwal S."/>
            <person name="Srivastava S."/>
            <person name="Singh M."/>
            <person name="Iquebal M.A."/>
            <person name="Jaiswal S."/>
            <person name="Angadi U.B."/>
            <person name="Kumar N."/>
            <person name="Raza M."/>
            <person name="Shah T.M."/>
            <person name="Rai A."/>
            <person name="Jena J.K."/>
        </authorList>
    </citation>
    <scope>NUCLEOTIDE SEQUENCE [LARGE SCALE GENOMIC DNA]</scope>
    <source>
        <strain evidence="3">DASCIFA01</strain>
        <tissue evidence="3">Testis</tissue>
    </source>
</reference>
<proteinExistence type="predicted"/>
<dbReference type="Proteomes" id="UP000290572">
    <property type="component" value="Unassembled WGS sequence"/>
</dbReference>
<organism evidence="3 4">
    <name type="scientific">Labeo rohita</name>
    <name type="common">Indian major carp</name>
    <name type="synonym">Cyprinus rohita</name>
    <dbReference type="NCBI Taxonomy" id="84645"/>
    <lineage>
        <taxon>Eukaryota</taxon>
        <taxon>Metazoa</taxon>
        <taxon>Chordata</taxon>
        <taxon>Craniata</taxon>
        <taxon>Vertebrata</taxon>
        <taxon>Euteleostomi</taxon>
        <taxon>Actinopterygii</taxon>
        <taxon>Neopterygii</taxon>
        <taxon>Teleostei</taxon>
        <taxon>Ostariophysi</taxon>
        <taxon>Cypriniformes</taxon>
        <taxon>Cyprinidae</taxon>
        <taxon>Labeoninae</taxon>
        <taxon>Labeonini</taxon>
        <taxon>Labeo</taxon>
    </lineage>
</organism>